<dbReference type="STRING" id="7222.B4J0E3"/>
<dbReference type="OMA" id="MACQIVA"/>
<keyword evidence="1" id="KW-0732">Signal</keyword>
<organism evidence="3">
    <name type="scientific">Drosophila grimshawi</name>
    <name type="common">Hawaiian fruit fly</name>
    <name type="synonym">Idiomyia grimshawi</name>
    <dbReference type="NCBI Taxonomy" id="7222"/>
    <lineage>
        <taxon>Eukaryota</taxon>
        <taxon>Metazoa</taxon>
        <taxon>Ecdysozoa</taxon>
        <taxon>Arthropoda</taxon>
        <taxon>Hexapoda</taxon>
        <taxon>Insecta</taxon>
        <taxon>Pterygota</taxon>
        <taxon>Neoptera</taxon>
        <taxon>Endopterygota</taxon>
        <taxon>Diptera</taxon>
        <taxon>Brachycera</taxon>
        <taxon>Muscomorpha</taxon>
        <taxon>Ephydroidea</taxon>
        <taxon>Drosophilidae</taxon>
        <taxon>Drosophila</taxon>
        <taxon>Hawaiian Drosophila</taxon>
    </lineage>
</organism>
<dbReference type="AlphaFoldDB" id="B4J0E3"/>
<reference evidence="2 3" key="1">
    <citation type="journal article" date="2007" name="Nature">
        <title>Evolution of genes and genomes on the Drosophila phylogeny.</title>
        <authorList>
            <consortium name="Drosophila 12 Genomes Consortium"/>
            <person name="Clark A.G."/>
            <person name="Eisen M.B."/>
            <person name="Smith D.R."/>
            <person name="Bergman C.M."/>
            <person name="Oliver B."/>
            <person name="Markow T.A."/>
            <person name="Kaufman T.C."/>
            <person name="Kellis M."/>
            <person name="Gelbart W."/>
            <person name="Iyer V.N."/>
            <person name="Pollard D.A."/>
            <person name="Sackton T.B."/>
            <person name="Larracuente A.M."/>
            <person name="Singh N.D."/>
            <person name="Abad J.P."/>
            <person name="Abt D.N."/>
            <person name="Adryan B."/>
            <person name="Aguade M."/>
            <person name="Akashi H."/>
            <person name="Anderson W.W."/>
            <person name="Aquadro C.F."/>
            <person name="Ardell D.H."/>
            <person name="Arguello R."/>
            <person name="Artieri C.G."/>
            <person name="Barbash D.A."/>
            <person name="Barker D."/>
            <person name="Barsanti P."/>
            <person name="Batterham P."/>
            <person name="Batzoglou S."/>
            <person name="Begun D."/>
            <person name="Bhutkar A."/>
            <person name="Blanco E."/>
            <person name="Bosak S.A."/>
            <person name="Bradley R.K."/>
            <person name="Brand A.D."/>
            <person name="Brent M.R."/>
            <person name="Brooks A.N."/>
            <person name="Brown R.H."/>
            <person name="Butlin R.K."/>
            <person name="Caggese C."/>
            <person name="Calvi B.R."/>
            <person name="Bernardo de Carvalho A."/>
            <person name="Caspi A."/>
            <person name="Castrezana S."/>
            <person name="Celniker S.E."/>
            <person name="Chang J.L."/>
            <person name="Chapple C."/>
            <person name="Chatterji S."/>
            <person name="Chinwalla A."/>
            <person name="Civetta A."/>
            <person name="Clifton S.W."/>
            <person name="Comeron J.M."/>
            <person name="Costello J.C."/>
            <person name="Coyne J.A."/>
            <person name="Daub J."/>
            <person name="David R.G."/>
            <person name="Delcher A.L."/>
            <person name="Delehaunty K."/>
            <person name="Do C.B."/>
            <person name="Ebling H."/>
            <person name="Edwards K."/>
            <person name="Eickbush T."/>
            <person name="Evans J.D."/>
            <person name="Filipski A."/>
            <person name="Findeiss S."/>
            <person name="Freyhult E."/>
            <person name="Fulton L."/>
            <person name="Fulton R."/>
            <person name="Garcia A.C."/>
            <person name="Gardiner A."/>
            <person name="Garfield D.A."/>
            <person name="Garvin B.E."/>
            <person name="Gibson G."/>
            <person name="Gilbert D."/>
            <person name="Gnerre S."/>
            <person name="Godfrey J."/>
            <person name="Good R."/>
            <person name="Gotea V."/>
            <person name="Gravely B."/>
            <person name="Greenberg A.J."/>
            <person name="Griffiths-Jones S."/>
            <person name="Gross S."/>
            <person name="Guigo R."/>
            <person name="Gustafson E.A."/>
            <person name="Haerty W."/>
            <person name="Hahn M.W."/>
            <person name="Halligan D.L."/>
            <person name="Halpern A.L."/>
            <person name="Halter G.M."/>
            <person name="Han M.V."/>
            <person name="Heger A."/>
            <person name="Hillier L."/>
            <person name="Hinrichs A.S."/>
            <person name="Holmes I."/>
            <person name="Hoskins R.A."/>
            <person name="Hubisz M.J."/>
            <person name="Hultmark D."/>
            <person name="Huntley M.A."/>
            <person name="Jaffe D.B."/>
            <person name="Jagadeeshan S."/>
            <person name="Jeck W.R."/>
            <person name="Johnson J."/>
            <person name="Jones C.D."/>
            <person name="Jordan W.C."/>
            <person name="Karpen G.H."/>
            <person name="Kataoka E."/>
            <person name="Keightley P.D."/>
            <person name="Kheradpour P."/>
            <person name="Kirkness E.F."/>
            <person name="Koerich L.B."/>
            <person name="Kristiansen K."/>
            <person name="Kudrna D."/>
            <person name="Kulathinal R.J."/>
            <person name="Kumar S."/>
            <person name="Kwok R."/>
            <person name="Lander E."/>
            <person name="Langley C.H."/>
            <person name="Lapoint R."/>
            <person name="Lazzaro B.P."/>
            <person name="Lee S.J."/>
            <person name="Levesque L."/>
            <person name="Li R."/>
            <person name="Lin C.F."/>
            <person name="Lin M.F."/>
            <person name="Lindblad-Toh K."/>
            <person name="Llopart A."/>
            <person name="Long M."/>
            <person name="Low L."/>
            <person name="Lozovsky E."/>
            <person name="Lu J."/>
            <person name="Luo M."/>
            <person name="Machado C.A."/>
            <person name="Makalowski W."/>
            <person name="Marzo M."/>
            <person name="Matsuda M."/>
            <person name="Matzkin L."/>
            <person name="McAllister B."/>
            <person name="McBride C.S."/>
            <person name="McKernan B."/>
            <person name="McKernan K."/>
            <person name="Mendez-Lago M."/>
            <person name="Minx P."/>
            <person name="Mollenhauer M.U."/>
            <person name="Montooth K."/>
            <person name="Mount S.M."/>
            <person name="Mu X."/>
            <person name="Myers E."/>
            <person name="Negre B."/>
            <person name="Newfeld S."/>
            <person name="Nielsen R."/>
            <person name="Noor M.A."/>
            <person name="O'Grady P."/>
            <person name="Pachter L."/>
            <person name="Papaceit M."/>
            <person name="Parisi M.J."/>
            <person name="Parisi M."/>
            <person name="Parts L."/>
            <person name="Pedersen J.S."/>
            <person name="Pesole G."/>
            <person name="Phillippy A.M."/>
            <person name="Ponting C.P."/>
            <person name="Pop M."/>
            <person name="Porcelli D."/>
            <person name="Powell J.R."/>
            <person name="Prohaska S."/>
            <person name="Pruitt K."/>
            <person name="Puig M."/>
            <person name="Quesneville H."/>
            <person name="Ram K.R."/>
            <person name="Rand D."/>
            <person name="Rasmussen M.D."/>
            <person name="Reed L.K."/>
            <person name="Reenan R."/>
            <person name="Reily A."/>
            <person name="Remington K.A."/>
            <person name="Rieger T.T."/>
            <person name="Ritchie M.G."/>
            <person name="Robin C."/>
            <person name="Rogers Y.H."/>
            <person name="Rohde C."/>
            <person name="Rozas J."/>
            <person name="Rubenfield M.J."/>
            <person name="Ruiz A."/>
            <person name="Russo S."/>
            <person name="Salzberg S.L."/>
            <person name="Sanchez-Gracia A."/>
            <person name="Saranga D.J."/>
            <person name="Sato H."/>
            <person name="Schaeffer S.W."/>
            <person name="Schatz M.C."/>
            <person name="Schlenke T."/>
            <person name="Schwartz R."/>
            <person name="Segarra C."/>
            <person name="Singh R.S."/>
            <person name="Sirot L."/>
            <person name="Sirota M."/>
            <person name="Sisneros N.B."/>
            <person name="Smith C.D."/>
            <person name="Smith T.F."/>
            <person name="Spieth J."/>
            <person name="Stage D.E."/>
            <person name="Stark A."/>
            <person name="Stephan W."/>
            <person name="Strausberg R.L."/>
            <person name="Strempel S."/>
            <person name="Sturgill D."/>
            <person name="Sutton G."/>
            <person name="Sutton G.G."/>
            <person name="Tao W."/>
            <person name="Teichmann S."/>
            <person name="Tobari Y.N."/>
            <person name="Tomimura Y."/>
            <person name="Tsolas J.M."/>
            <person name="Valente V.L."/>
            <person name="Venter E."/>
            <person name="Venter J.C."/>
            <person name="Vicario S."/>
            <person name="Vieira F.G."/>
            <person name="Vilella A.J."/>
            <person name="Villasante A."/>
            <person name="Walenz B."/>
            <person name="Wang J."/>
            <person name="Wasserman M."/>
            <person name="Watts T."/>
            <person name="Wilson D."/>
            <person name="Wilson R.K."/>
            <person name="Wing R.A."/>
            <person name="Wolfner M.F."/>
            <person name="Wong A."/>
            <person name="Wong G.K."/>
            <person name="Wu C.I."/>
            <person name="Wu G."/>
            <person name="Yamamoto D."/>
            <person name="Yang H.P."/>
            <person name="Yang S.P."/>
            <person name="Yorke J.A."/>
            <person name="Yoshida K."/>
            <person name="Zdobnov E."/>
            <person name="Zhang P."/>
            <person name="Zhang Y."/>
            <person name="Zimin A.V."/>
            <person name="Baldwin J."/>
            <person name="Abdouelleil A."/>
            <person name="Abdulkadir J."/>
            <person name="Abebe A."/>
            <person name="Abera B."/>
            <person name="Abreu J."/>
            <person name="Acer S.C."/>
            <person name="Aftuck L."/>
            <person name="Alexander A."/>
            <person name="An P."/>
            <person name="Anderson E."/>
            <person name="Anderson S."/>
            <person name="Arachi H."/>
            <person name="Azer M."/>
            <person name="Bachantsang P."/>
            <person name="Barry A."/>
            <person name="Bayul T."/>
            <person name="Berlin A."/>
            <person name="Bessette D."/>
            <person name="Bloom T."/>
            <person name="Blye J."/>
            <person name="Boguslavskiy L."/>
            <person name="Bonnet C."/>
            <person name="Boukhgalter B."/>
            <person name="Bourzgui I."/>
            <person name="Brown A."/>
            <person name="Cahill P."/>
            <person name="Channer S."/>
            <person name="Cheshatsang Y."/>
            <person name="Chuda L."/>
            <person name="Citroen M."/>
            <person name="Collymore A."/>
            <person name="Cooke P."/>
            <person name="Costello M."/>
            <person name="D'Aco K."/>
            <person name="Daza R."/>
            <person name="De Haan G."/>
            <person name="DeGray S."/>
            <person name="DeMaso C."/>
            <person name="Dhargay N."/>
            <person name="Dooley K."/>
            <person name="Dooley E."/>
            <person name="Doricent M."/>
            <person name="Dorje P."/>
            <person name="Dorjee K."/>
            <person name="Dupes A."/>
            <person name="Elong R."/>
            <person name="Falk J."/>
            <person name="Farina A."/>
            <person name="Faro S."/>
            <person name="Ferguson D."/>
            <person name="Fisher S."/>
            <person name="Foley C.D."/>
            <person name="Franke A."/>
            <person name="Friedrich D."/>
            <person name="Gadbois L."/>
            <person name="Gearin G."/>
            <person name="Gearin C.R."/>
            <person name="Giannoukos G."/>
            <person name="Goode T."/>
            <person name="Graham J."/>
            <person name="Grandbois E."/>
            <person name="Grewal S."/>
            <person name="Gyaltsen K."/>
            <person name="Hafez N."/>
            <person name="Hagos B."/>
            <person name="Hall J."/>
            <person name="Henson C."/>
            <person name="Hollinger A."/>
            <person name="Honan T."/>
            <person name="Huard M.D."/>
            <person name="Hughes L."/>
            <person name="Hurhula B."/>
            <person name="Husby M.E."/>
            <person name="Kamat A."/>
            <person name="Kanga B."/>
            <person name="Kashin S."/>
            <person name="Khazanovich D."/>
            <person name="Kisner P."/>
            <person name="Lance K."/>
            <person name="Lara M."/>
            <person name="Lee W."/>
            <person name="Lennon N."/>
            <person name="Letendre F."/>
            <person name="LeVine R."/>
            <person name="Lipovsky A."/>
            <person name="Liu X."/>
            <person name="Liu J."/>
            <person name="Liu S."/>
            <person name="Lokyitsang T."/>
            <person name="Lokyitsang Y."/>
            <person name="Lubonja R."/>
            <person name="Lui A."/>
            <person name="MacDonald P."/>
            <person name="Magnisalis V."/>
            <person name="Maru K."/>
            <person name="Matthews C."/>
            <person name="McCusker W."/>
            <person name="McDonough S."/>
            <person name="Mehta T."/>
            <person name="Meldrim J."/>
            <person name="Meneus L."/>
            <person name="Mihai O."/>
            <person name="Mihalev A."/>
            <person name="Mihova T."/>
            <person name="Mittelman R."/>
            <person name="Mlenga V."/>
            <person name="Montmayeur A."/>
            <person name="Mulrain L."/>
            <person name="Navidi A."/>
            <person name="Naylor J."/>
            <person name="Negash T."/>
            <person name="Nguyen T."/>
            <person name="Nguyen N."/>
            <person name="Nicol R."/>
            <person name="Norbu C."/>
            <person name="Norbu N."/>
            <person name="Novod N."/>
            <person name="O'Neill B."/>
            <person name="Osman S."/>
            <person name="Markiewicz E."/>
            <person name="Oyono O.L."/>
            <person name="Patti C."/>
            <person name="Phunkhang P."/>
            <person name="Pierre F."/>
            <person name="Priest M."/>
            <person name="Raghuraman S."/>
            <person name="Rege F."/>
            <person name="Reyes R."/>
            <person name="Rise C."/>
            <person name="Rogov P."/>
            <person name="Ross K."/>
            <person name="Ryan E."/>
            <person name="Settipalli S."/>
            <person name="Shea T."/>
            <person name="Sherpa N."/>
            <person name="Shi L."/>
            <person name="Shih D."/>
            <person name="Sparrow T."/>
            <person name="Spaulding J."/>
            <person name="Stalker J."/>
            <person name="Stange-Thomann N."/>
            <person name="Stavropoulos S."/>
            <person name="Stone C."/>
            <person name="Strader C."/>
            <person name="Tesfaye S."/>
            <person name="Thomson T."/>
            <person name="Thoulutsang Y."/>
            <person name="Thoulutsang D."/>
            <person name="Topham K."/>
            <person name="Topping I."/>
            <person name="Tsamla T."/>
            <person name="Vassiliev H."/>
            <person name="Vo A."/>
            <person name="Wangchuk T."/>
            <person name="Wangdi T."/>
            <person name="Weiand M."/>
            <person name="Wilkinson J."/>
            <person name="Wilson A."/>
            <person name="Yadav S."/>
            <person name="Young G."/>
            <person name="Yu Q."/>
            <person name="Zembek L."/>
            <person name="Zhong D."/>
            <person name="Zimmer A."/>
            <person name="Zwirko Z."/>
            <person name="Jaffe D.B."/>
            <person name="Alvarez P."/>
            <person name="Brockman W."/>
            <person name="Butler J."/>
            <person name="Chin C."/>
            <person name="Gnerre S."/>
            <person name="Grabherr M."/>
            <person name="Kleber M."/>
            <person name="Mauceli E."/>
            <person name="MacCallum I."/>
        </authorList>
    </citation>
    <scope>NUCLEOTIDE SEQUENCE [LARGE SCALE GENOMIC DNA]</scope>
    <source>
        <strain evidence="3">Tucson 15287-2541.00</strain>
    </source>
</reference>
<evidence type="ECO:0000313" key="2">
    <source>
        <dbReference type="EMBL" id="EDV95744.1"/>
    </source>
</evidence>
<dbReference type="KEGG" id="dgr:6558112"/>
<evidence type="ECO:0000313" key="3">
    <source>
        <dbReference type="Proteomes" id="UP000001070"/>
    </source>
</evidence>
<dbReference type="InParanoid" id="B4J0E3"/>
<feature type="signal peptide" evidence="1">
    <location>
        <begin position="1"/>
        <end position="16"/>
    </location>
</feature>
<dbReference type="HOGENOM" id="CLU_2443129_0_0_1"/>
<feature type="chain" id="PRO_5002808086" evidence="1">
    <location>
        <begin position="17"/>
        <end position="85"/>
    </location>
</feature>
<proteinExistence type="predicted"/>
<dbReference type="Proteomes" id="UP000001070">
    <property type="component" value="Unassembled WGS sequence"/>
</dbReference>
<evidence type="ECO:0000256" key="1">
    <source>
        <dbReference type="SAM" id="SignalP"/>
    </source>
</evidence>
<dbReference type="EMBL" id="CH916366">
    <property type="protein sequence ID" value="EDV95744.1"/>
    <property type="molecule type" value="Genomic_DNA"/>
</dbReference>
<gene>
    <name evidence="2" type="primary">Dgri\GH15875</name>
    <name evidence="2" type="ORF">Dgri_GH15875</name>
</gene>
<protein>
    <submittedName>
        <fullName evidence="2">GH15875</fullName>
    </submittedName>
</protein>
<accession>B4J0E3</accession>
<name>B4J0E3_DROGR</name>
<dbReference type="FunCoup" id="B4J0E3">
    <property type="interactions" value="54"/>
</dbReference>
<keyword evidence="3" id="KW-1185">Reference proteome</keyword>
<sequence>MFKLCVFVALFCLVAAAPAPAPAPVPAPAPSPSLWGPSVVGPALWGPAVAGPIIAPGVVHVVPGAVSHVSVSQLHPSPVIVKSVW</sequence>
<dbReference type="eggNOG" id="ENOG502TBFF">
    <property type="taxonomic scope" value="Eukaryota"/>
</dbReference>